<organism evidence="3 4">
    <name type="scientific">Mycobacterium paraffinicum</name>
    <dbReference type="NCBI Taxonomy" id="53378"/>
    <lineage>
        <taxon>Bacteria</taxon>
        <taxon>Bacillati</taxon>
        <taxon>Actinomycetota</taxon>
        <taxon>Actinomycetes</taxon>
        <taxon>Mycobacteriales</taxon>
        <taxon>Mycobacteriaceae</taxon>
        <taxon>Mycobacterium</taxon>
    </lineage>
</organism>
<evidence type="ECO:0000313" key="3">
    <source>
        <dbReference type="EMBL" id="GAA4543532.1"/>
    </source>
</evidence>
<dbReference type="PANTHER" id="PTHR43384">
    <property type="entry name" value="SEPTUM SITE-DETERMINING PROTEIN MIND HOMOLOG, CHLOROPLASTIC-RELATED"/>
    <property type="match status" value="1"/>
</dbReference>
<sequence length="409" mass="44224">MVSGLVLSGYTGGVSNRGSVRGVVQHPAASAGPQAPPVNPPQPPRRVGADPAPATVPQAQRSDPSIRRPPVKLPPPPPARPARVPAPPRPARLPGGTALDGLDQQGREGSARSNWREVVHRVTGIDLGPGKDSQYKEELRNRIRAVVGGAFPIAVLNLKGGVGKTAVVEALGSTFADVRHDRIIAVDIDAGDLVERHGRPNSLNMADLLADRAITNYADVRAHTYMNNFGLEVLGLPDYAHTDWRLERHDVVKAFSLLRNHYSVVLVDCAKALNSGVMEAVLPEARALVVVTSTSIDAIRKTATTLDWLGNNGFQALVRSTILAINHVEPARVELLAAKELERLSARVAATVVLPFDRHIHEGKQIELDRLSKESRRSYLEMAAVLADMFPGRGGERNRFPVPRSPHWP</sequence>
<accession>A0ABP8RNY1</accession>
<keyword evidence="4" id="KW-1185">Reference proteome</keyword>
<proteinExistence type="predicted"/>
<evidence type="ECO:0000313" key="4">
    <source>
        <dbReference type="Proteomes" id="UP001501417"/>
    </source>
</evidence>
<protein>
    <recommendedName>
        <fullName evidence="2">AAA domain-containing protein</fullName>
    </recommendedName>
</protein>
<dbReference type="PANTHER" id="PTHR43384:SF14">
    <property type="entry name" value="ESX-1 SECRETION-ASSOCIATED PROTEIN ESPI"/>
    <property type="match status" value="1"/>
</dbReference>
<feature type="compositionally biased region" description="Pro residues" evidence="1">
    <location>
        <begin position="34"/>
        <end position="44"/>
    </location>
</feature>
<dbReference type="Gene3D" id="3.40.50.300">
    <property type="entry name" value="P-loop containing nucleotide triphosphate hydrolases"/>
    <property type="match status" value="1"/>
</dbReference>
<dbReference type="EMBL" id="BAABGF010000031">
    <property type="protein sequence ID" value="GAA4543532.1"/>
    <property type="molecule type" value="Genomic_DNA"/>
</dbReference>
<evidence type="ECO:0000256" key="1">
    <source>
        <dbReference type="SAM" id="MobiDB-lite"/>
    </source>
</evidence>
<dbReference type="SUPFAM" id="SSF52540">
    <property type="entry name" value="P-loop containing nucleoside triphosphate hydrolases"/>
    <property type="match status" value="1"/>
</dbReference>
<dbReference type="InterPro" id="IPR027417">
    <property type="entry name" value="P-loop_NTPase"/>
</dbReference>
<comment type="caution">
    <text evidence="3">The sequence shown here is derived from an EMBL/GenBank/DDBJ whole genome shotgun (WGS) entry which is preliminary data.</text>
</comment>
<dbReference type="Proteomes" id="UP001501417">
    <property type="component" value="Unassembled WGS sequence"/>
</dbReference>
<dbReference type="InterPro" id="IPR050625">
    <property type="entry name" value="ParA/MinD_ATPase"/>
</dbReference>
<reference evidence="4" key="1">
    <citation type="journal article" date="2019" name="Int. J. Syst. Evol. Microbiol.">
        <title>The Global Catalogue of Microorganisms (GCM) 10K type strain sequencing project: providing services to taxonomists for standard genome sequencing and annotation.</title>
        <authorList>
            <consortium name="The Broad Institute Genomics Platform"/>
            <consortium name="The Broad Institute Genome Sequencing Center for Infectious Disease"/>
            <person name="Wu L."/>
            <person name="Ma J."/>
        </authorList>
    </citation>
    <scope>NUCLEOTIDE SEQUENCE [LARGE SCALE GENOMIC DNA]</scope>
    <source>
        <strain evidence="4">JCM 17782</strain>
    </source>
</reference>
<name>A0ABP8RNY1_9MYCO</name>
<dbReference type="InterPro" id="IPR025669">
    <property type="entry name" value="AAA_dom"/>
</dbReference>
<feature type="region of interest" description="Disordered" evidence="1">
    <location>
        <begin position="25"/>
        <end position="113"/>
    </location>
</feature>
<dbReference type="Pfam" id="PF13614">
    <property type="entry name" value="AAA_31"/>
    <property type="match status" value="1"/>
</dbReference>
<gene>
    <name evidence="3" type="ORF">GCM10023161_29070</name>
</gene>
<evidence type="ECO:0000259" key="2">
    <source>
        <dbReference type="Pfam" id="PF13614"/>
    </source>
</evidence>
<feature type="compositionally biased region" description="Pro residues" evidence="1">
    <location>
        <begin position="71"/>
        <end position="91"/>
    </location>
</feature>
<feature type="domain" description="AAA" evidence="2">
    <location>
        <begin position="153"/>
        <end position="292"/>
    </location>
</feature>